<reference evidence="1" key="1">
    <citation type="submission" date="2022-03" db="EMBL/GenBank/DDBJ databases">
        <authorList>
            <person name="Martin H S."/>
        </authorList>
    </citation>
    <scope>NUCLEOTIDE SEQUENCE</scope>
</reference>
<keyword evidence="2" id="KW-1185">Reference proteome</keyword>
<accession>A0ABN8IK01</accession>
<organism evidence="1 2">
    <name type="scientific">Iphiclides podalirius</name>
    <name type="common">scarce swallowtail</name>
    <dbReference type="NCBI Taxonomy" id="110791"/>
    <lineage>
        <taxon>Eukaryota</taxon>
        <taxon>Metazoa</taxon>
        <taxon>Ecdysozoa</taxon>
        <taxon>Arthropoda</taxon>
        <taxon>Hexapoda</taxon>
        <taxon>Insecta</taxon>
        <taxon>Pterygota</taxon>
        <taxon>Neoptera</taxon>
        <taxon>Endopterygota</taxon>
        <taxon>Lepidoptera</taxon>
        <taxon>Glossata</taxon>
        <taxon>Ditrysia</taxon>
        <taxon>Papilionoidea</taxon>
        <taxon>Papilionidae</taxon>
        <taxon>Papilioninae</taxon>
        <taxon>Iphiclides</taxon>
    </lineage>
</organism>
<name>A0ABN8IK01_9NEOP</name>
<protein>
    <recommendedName>
        <fullName evidence="3">Peptidase S1 domain-containing protein</fullName>
    </recommendedName>
</protein>
<feature type="non-terminal residue" evidence="1">
    <location>
        <position position="1"/>
    </location>
</feature>
<evidence type="ECO:0000313" key="2">
    <source>
        <dbReference type="Proteomes" id="UP000837857"/>
    </source>
</evidence>
<evidence type="ECO:0000313" key="1">
    <source>
        <dbReference type="EMBL" id="CAH2056660.1"/>
    </source>
</evidence>
<evidence type="ECO:0008006" key="3">
    <source>
        <dbReference type="Google" id="ProtNLM"/>
    </source>
</evidence>
<gene>
    <name evidence="1" type="ORF">IPOD504_LOCUS9821</name>
</gene>
<dbReference type="Proteomes" id="UP000837857">
    <property type="component" value="Chromosome 23"/>
</dbReference>
<proteinExistence type="predicted"/>
<dbReference type="EMBL" id="OW152835">
    <property type="protein sequence ID" value="CAH2056660.1"/>
    <property type="molecule type" value="Genomic_DNA"/>
</dbReference>
<sequence length="136" mass="14145">MVLKENVQWDMGGNNGACVELRKPMEGNCLAIGFSIVEQLVTSPVSVSDGGCRKKGAHGGNEVACGTTTAGQCQAAVGAPVLCPVTSDGQGGMALAGVVRQHCLGDSVLLGKVQMHADWLNQELQRLGLESTFYNV</sequence>